<gene>
    <name evidence="1" type="ORF">RirG_027810</name>
</gene>
<keyword evidence="2" id="KW-1185">Reference proteome</keyword>
<protein>
    <submittedName>
        <fullName evidence="1">Uncharacterized protein</fullName>
    </submittedName>
</protein>
<proteinExistence type="predicted"/>
<dbReference type="HOGENOM" id="CLU_099950_1_0_1"/>
<reference evidence="1 2" key="1">
    <citation type="submission" date="2014-02" db="EMBL/GenBank/DDBJ databases">
        <title>Single nucleus genome sequencing reveals high similarity among nuclei of an endomycorrhizal fungus.</title>
        <authorList>
            <person name="Lin K."/>
            <person name="Geurts R."/>
            <person name="Zhang Z."/>
            <person name="Limpens E."/>
            <person name="Saunders D.G."/>
            <person name="Mu D."/>
            <person name="Pang E."/>
            <person name="Cao H."/>
            <person name="Cha H."/>
            <person name="Lin T."/>
            <person name="Zhou Q."/>
            <person name="Shang Y."/>
            <person name="Li Y."/>
            <person name="Ivanov S."/>
            <person name="Sharma T."/>
            <person name="Velzen R.V."/>
            <person name="Ruijter N.D."/>
            <person name="Aanen D.K."/>
            <person name="Win J."/>
            <person name="Kamoun S."/>
            <person name="Bisseling T."/>
            <person name="Huang S."/>
        </authorList>
    </citation>
    <scope>NUCLEOTIDE SEQUENCE [LARGE SCALE GENOMIC DNA]</scope>
    <source>
        <strain evidence="2">DAOM197198w</strain>
    </source>
</reference>
<dbReference type="EMBL" id="JEMT01011737">
    <property type="protein sequence ID" value="EXX77011.1"/>
    <property type="molecule type" value="Genomic_DNA"/>
</dbReference>
<evidence type="ECO:0000313" key="2">
    <source>
        <dbReference type="Proteomes" id="UP000022910"/>
    </source>
</evidence>
<accession>A0A015LWB9</accession>
<dbReference type="AlphaFoldDB" id="A0A015LWB9"/>
<dbReference type="Proteomes" id="UP000022910">
    <property type="component" value="Unassembled WGS sequence"/>
</dbReference>
<evidence type="ECO:0000313" key="1">
    <source>
        <dbReference type="EMBL" id="EXX77011.1"/>
    </source>
</evidence>
<sequence>MNKEMSRIKRYEEAVDFVSNFNDIFYQNISHTLGSHIEDGFLKDLFTKNQLKTVDKRQLLIERFSETTDPENFAAQAQATNIQPTTLSLIFSIVLHASSKSWENFMAHYFLKFGDLGDDISDEMDSLSEDDPDAMEFQRQLDELRKRSSKPVVETPPILPDVDMTLSIKL</sequence>
<name>A0A015LWB9_RHIIW</name>
<comment type="caution">
    <text evidence="1">The sequence shown here is derived from an EMBL/GenBank/DDBJ whole genome shotgun (WGS) entry which is preliminary data.</text>
</comment>
<organism evidence="1 2">
    <name type="scientific">Rhizophagus irregularis (strain DAOM 197198w)</name>
    <name type="common">Glomus intraradices</name>
    <dbReference type="NCBI Taxonomy" id="1432141"/>
    <lineage>
        <taxon>Eukaryota</taxon>
        <taxon>Fungi</taxon>
        <taxon>Fungi incertae sedis</taxon>
        <taxon>Mucoromycota</taxon>
        <taxon>Glomeromycotina</taxon>
        <taxon>Glomeromycetes</taxon>
        <taxon>Glomerales</taxon>
        <taxon>Glomeraceae</taxon>
        <taxon>Rhizophagus</taxon>
    </lineage>
</organism>